<protein>
    <submittedName>
        <fullName evidence="2">SGNH/GDSL hydrolase family protein</fullName>
    </submittedName>
</protein>
<dbReference type="PANTHER" id="PTHR30383">
    <property type="entry name" value="THIOESTERASE 1/PROTEASE 1/LYSOPHOSPHOLIPASE L1"/>
    <property type="match status" value="1"/>
</dbReference>
<comment type="caution">
    <text evidence="2">The sequence shown here is derived from an EMBL/GenBank/DDBJ whole genome shotgun (WGS) entry which is preliminary data.</text>
</comment>
<evidence type="ECO:0000313" key="2">
    <source>
        <dbReference type="EMBL" id="MDN5216856.1"/>
    </source>
</evidence>
<reference evidence="2" key="1">
    <citation type="submission" date="2023-06" db="EMBL/GenBank/DDBJ databases">
        <title>Genomic of Agaribacillus aureum.</title>
        <authorList>
            <person name="Wang G."/>
        </authorList>
    </citation>
    <scope>NUCLEOTIDE SEQUENCE</scope>
    <source>
        <strain evidence="2">BMA12</strain>
    </source>
</reference>
<dbReference type="GO" id="GO:0016787">
    <property type="term" value="F:hydrolase activity"/>
    <property type="evidence" value="ECO:0007669"/>
    <property type="project" value="UniProtKB-KW"/>
</dbReference>
<sequence length="244" mass="27587">MKKINRTLIKLIIDTIMLRRNFLKTAVIGCGASLFPDMLMARPKKPVPNVLLLGDSISMGYTKFVQELLQGKANVQRPLNAKGNFENCQGTTHGLKHIDRWLGDTKWDVIHFNFGLHDLKHVDPVTGKNSKKPEDPQQADLKAYKKNLTKIVKKLKATNAKLIFATTTPFPDKPGGPLRRADQPEKYNKVALKIMQKNDIMINNLYSFTLPRLAELQPPKNVHFTKEGSKALAKRVVEKILEVI</sequence>
<accession>A0ABT8LI23</accession>
<dbReference type="CDD" id="cd00229">
    <property type="entry name" value="SGNH_hydrolase"/>
    <property type="match status" value="1"/>
</dbReference>
<proteinExistence type="predicted"/>
<gene>
    <name evidence="2" type="ORF">QQ020_32595</name>
</gene>
<keyword evidence="3" id="KW-1185">Reference proteome</keyword>
<dbReference type="SUPFAM" id="SSF52266">
    <property type="entry name" value="SGNH hydrolase"/>
    <property type="match status" value="1"/>
</dbReference>
<dbReference type="Proteomes" id="UP001172083">
    <property type="component" value="Unassembled WGS sequence"/>
</dbReference>
<organism evidence="2 3">
    <name type="scientific">Agaribacillus aureus</name>
    <dbReference type="NCBI Taxonomy" id="3051825"/>
    <lineage>
        <taxon>Bacteria</taxon>
        <taxon>Pseudomonadati</taxon>
        <taxon>Bacteroidota</taxon>
        <taxon>Cytophagia</taxon>
        <taxon>Cytophagales</taxon>
        <taxon>Splendidivirgaceae</taxon>
        <taxon>Agaribacillus</taxon>
    </lineage>
</organism>
<keyword evidence="2" id="KW-0378">Hydrolase</keyword>
<dbReference type="InterPro" id="IPR051532">
    <property type="entry name" value="Ester_Hydrolysis_Enzymes"/>
</dbReference>
<dbReference type="Gene3D" id="3.40.50.1110">
    <property type="entry name" value="SGNH hydrolase"/>
    <property type="match status" value="1"/>
</dbReference>
<name>A0ABT8LI23_9BACT</name>
<dbReference type="PANTHER" id="PTHR30383:SF26">
    <property type="entry name" value="SGNH HYDROLASE-TYPE ESTERASE DOMAIN-CONTAINING PROTEIN"/>
    <property type="match status" value="1"/>
</dbReference>
<feature type="domain" description="SGNH hydrolase-type esterase" evidence="1">
    <location>
        <begin position="52"/>
        <end position="230"/>
    </location>
</feature>
<dbReference type="InterPro" id="IPR013830">
    <property type="entry name" value="SGNH_hydro"/>
</dbReference>
<dbReference type="EMBL" id="JAUJEB010000011">
    <property type="protein sequence ID" value="MDN5216856.1"/>
    <property type="molecule type" value="Genomic_DNA"/>
</dbReference>
<dbReference type="Pfam" id="PF13472">
    <property type="entry name" value="Lipase_GDSL_2"/>
    <property type="match status" value="1"/>
</dbReference>
<dbReference type="InterPro" id="IPR036514">
    <property type="entry name" value="SGNH_hydro_sf"/>
</dbReference>
<evidence type="ECO:0000259" key="1">
    <source>
        <dbReference type="Pfam" id="PF13472"/>
    </source>
</evidence>
<evidence type="ECO:0000313" key="3">
    <source>
        <dbReference type="Proteomes" id="UP001172083"/>
    </source>
</evidence>